<sequence length="179" mass="20612">LERDRDGMREELRDLQQKMNDSEQHARCANLEILGIPLTPGEDIYMCLEHISKVISVLFSKKDISVAHRLRLYSRKHAHPPIVVQFVSRMVRESWLAAARHKKGINTTEISPSLTPGNVYINEQLTPHNKALLGRARRLVRANKIHFASLFNGKIIIKPTENTDSIRVLHMEDLDRYDS</sequence>
<name>A0A1B6J034_9HEMI</name>
<dbReference type="EMBL" id="GECU01015187">
    <property type="protein sequence ID" value="JAS92519.1"/>
    <property type="molecule type" value="Transcribed_RNA"/>
</dbReference>
<dbReference type="InterPro" id="IPR057251">
    <property type="entry name" value="FP_C"/>
</dbReference>
<gene>
    <name evidence="3" type="ORF">g.5710</name>
</gene>
<reference evidence="3" key="1">
    <citation type="submission" date="2015-11" db="EMBL/GenBank/DDBJ databases">
        <title>De novo transcriptome assembly of four potential Pierce s Disease insect vectors from Arizona vineyards.</title>
        <authorList>
            <person name="Tassone E.E."/>
        </authorList>
    </citation>
    <scope>NUCLEOTIDE SEQUENCE</scope>
</reference>
<protein>
    <recommendedName>
        <fullName evidence="2">FP protein C-terminal domain-containing protein</fullName>
    </recommendedName>
</protein>
<evidence type="ECO:0000313" key="3">
    <source>
        <dbReference type="EMBL" id="JAS92519.1"/>
    </source>
</evidence>
<feature type="domain" description="FP protein C-terminal" evidence="2">
    <location>
        <begin position="126"/>
        <end position="176"/>
    </location>
</feature>
<accession>A0A1B6J034</accession>
<feature type="coiled-coil region" evidence="1">
    <location>
        <begin position="5"/>
        <end position="32"/>
    </location>
</feature>
<evidence type="ECO:0000259" key="2">
    <source>
        <dbReference type="Pfam" id="PF25298"/>
    </source>
</evidence>
<proteinExistence type="predicted"/>
<feature type="non-terminal residue" evidence="3">
    <location>
        <position position="1"/>
    </location>
</feature>
<keyword evidence="1" id="KW-0175">Coiled coil</keyword>
<organism evidence="3">
    <name type="scientific">Homalodisca liturata</name>
    <dbReference type="NCBI Taxonomy" id="320908"/>
    <lineage>
        <taxon>Eukaryota</taxon>
        <taxon>Metazoa</taxon>
        <taxon>Ecdysozoa</taxon>
        <taxon>Arthropoda</taxon>
        <taxon>Hexapoda</taxon>
        <taxon>Insecta</taxon>
        <taxon>Pterygota</taxon>
        <taxon>Neoptera</taxon>
        <taxon>Paraneoptera</taxon>
        <taxon>Hemiptera</taxon>
        <taxon>Auchenorrhyncha</taxon>
        <taxon>Membracoidea</taxon>
        <taxon>Cicadellidae</taxon>
        <taxon>Cicadellinae</taxon>
        <taxon>Proconiini</taxon>
        <taxon>Homalodisca</taxon>
    </lineage>
</organism>
<evidence type="ECO:0000256" key="1">
    <source>
        <dbReference type="SAM" id="Coils"/>
    </source>
</evidence>
<dbReference type="AlphaFoldDB" id="A0A1B6J034"/>
<dbReference type="Pfam" id="PF25298">
    <property type="entry name" value="Baculo_FP_2nd"/>
    <property type="match status" value="1"/>
</dbReference>